<name>A0ABV6DML4_9BACL</name>
<protein>
    <recommendedName>
        <fullName evidence="1">DUF7736 domain-containing protein</fullName>
    </recommendedName>
</protein>
<organism evidence="2 3">
    <name type="scientific">Paenibacillus chartarius</name>
    <dbReference type="NCBI Taxonomy" id="747481"/>
    <lineage>
        <taxon>Bacteria</taxon>
        <taxon>Bacillati</taxon>
        <taxon>Bacillota</taxon>
        <taxon>Bacilli</taxon>
        <taxon>Bacillales</taxon>
        <taxon>Paenibacillaceae</taxon>
        <taxon>Paenibacillus</taxon>
    </lineage>
</organism>
<dbReference type="Pfam" id="PF24875">
    <property type="entry name" value="DUF7736"/>
    <property type="match status" value="1"/>
</dbReference>
<evidence type="ECO:0000313" key="3">
    <source>
        <dbReference type="Proteomes" id="UP001589776"/>
    </source>
</evidence>
<evidence type="ECO:0000313" key="2">
    <source>
        <dbReference type="EMBL" id="MFC0213889.1"/>
    </source>
</evidence>
<dbReference type="Proteomes" id="UP001589776">
    <property type="component" value="Unassembled WGS sequence"/>
</dbReference>
<accession>A0ABV6DML4</accession>
<evidence type="ECO:0000259" key="1">
    <source>
        <dbReference type="Pfam" id="PF24875"/>
    </source>
</evidence>
<feature type="domain" description="DUF7736" evidence="1">
    <location>
        <begin position="4"/>
        <end position="62"/>
    </location>
</feature>
<gene>
    <name evidence="2" type="ORF">ACFFK0_15770</name>
</gene>
<comment type="caution">
    <text evidence="2">The sequence shown here is derived from an EMBL/GenBank/DDBJ whole genome shotgun (WGS) entry which is preliminary data.</text>
</comment>
<keyword evidence="3" id="KW-1185">Reference proteome</keyword>
<dbReference type="RefSeq" id="WP_377471219.1">
    <property type="nucleotide sequence ID" value="NZ_JBHLWN010000065.1"/>
</dbReference>
<reference evidence="2 3" key="1">
    <citation type="submission" date="2024-09" db="EMBL/GenBank/DDBJ databases">
        <authorList>
            <person name="Sun Q."/>
            <person name="Mori K."/>
        </authorList>
    </citation>
    <scope>NUCLEOTIDE SEQUENCE [LARGE SCALE GENOMIC DNA]</scope>
    <source>
        <strain evidence="2 3">CCM 7759</strain>
    </source>
</reference>
<dbReference type="EMBL" id="JBHLWN010000065">
    <property type="protein sequence ID" value="MFC0213889.1"/>
    <property type="molecule type" value="Genomic_DNA"/>
</dbReference>
<sequence>MREFHLRDILNVITGLKLAENMDGYYYLLNYMMGTHLNPHQLSKAAAECKAYLLEQHPQLKDISCHGITAENWQEWLERQIQKYGQRLPIKPLSEKH</sequence>
<proteinExistence type="predicted"/>
<dbReference type="InterPro" id="IPR056638">
    <property type="entry name" value="DUF7736"/>
</dbReference>